<evidence type="ECO:0000313" key="1">
    <source>
        <dbReference type="EMBL" id="MED6217174.1"/>
    </source>
</evidence>
<accession>A0ABU6Z3S4</accession>
<name>A0ABU6Z3S4_9FABA</name>
<evidence type="ECO:0000313" key="2">
    <source>
        <dbReference type="Proteomes" id="UP001341840"/>
    </source>
</evidence>
<reference evidence="1 2" key="1">
    <citation type="journal article" date="2023" name="Plants (Basel)">
        <title>Bridging the Gap: Combining Genomics and Transcriptomics Approaches to Understand Stylosanthes scabra, an Orphan Legume from the Brazilian Caatinga.</title>
        <authorList>
            <person name="Ferreira-Neto J.R.C."/>
            <person name="da Silva M.D."/>
            <person name="Binneck E."/>
            <person name="de Melo N.F."/>
            <person name="da Silva R.H."/>
            <person name="de Melo A.L.T.M."/>
            <person name="Pandolfi V."/>
            <person name="Bustamante F.O."/>
            <person name="Brasileiro-Vidal A.C."/>
            <person name="Benko-Iseppon A.M."/>
        </authorList>
    </citation>
    <scope>NUCLEOTIDE SEQUENCE [LARGE SCALE GENOMIC DNA]</scope>
    <source>
        <tissue evidence="1">Leaves</tissue>
    </source>
</reference>
<comment type="caution">
    <text evidence="1">The sequence shown here is derived from an EMBL/GenBank/DDBJ whole genome shotgun (WGS) entry which is preliminary data.</text>
</comment>
<protein>
    <submittedName>
        <fullName evidence="1">Uncharacterized protein</fullName>
    </submittedName>
</protein>
<dbReference type="EMBL" id="JASCZI010271902">
    <property type="protein sequence ID" value="MED6217174.1"/>
    <property type="molecule type" value="Genomic_DNA"/>
</dbReference>
<dbReference type="Proteomes" id="UP001341840">
    <property type="component" value="Unassembled WGS sequence"/>
</dbReference>
<sequence>MPKTVTTKNDLHSWVRLWTRLIREGTLKICILGVSKPKETGQLHNHSSNRRPYTLAANASSQSSSCHLLVPCRRQLVSTGKIRHRAVHRTLNLHTHNRRLSVAVLPPSCRRVVVRALLRRVVRSVIPTSVIPSPSRRRASPGTDL</sequence>
<gene>
    <name evidence="1" type="ORF">PIB30_015292</name>
</gene>
<proteinExistence type="predicted"/>
<organism evidence="1 2">
    <name type="scientific">Stylosanthes scabra</name>
    <dbReference type="NCBI Taxonomy" id="79078"/>
    <lineage>
        <taxon>Eukaryota</taxon>
        <taxon>Viridiplantae</taxon>
        <taxon>Streptophyta</taxon>
        <taxon>Embryophyta</taxon>
        <taxon>Tracheophyta</taxon>
        <taxon>Spermatophyta</taxon>
        <taxon>Magnoliopsida</taxon>
        <taxon>eudicotyledons</taxon>
        <taxon>Gunneridae</taxon>
        <taxon>Pentapetalae</taxon>
        <taxon>rosids</taxon>
        <taxon>fabids</taxon>
        <taxon>Fabales</taxon>
        <taxon>Fabaceae</taxon>
        <taxon>Papilionoideae</taxon>
        <taxon>50 kb inversion clade</taxon>
        <taxon>dalbergioids sensu lato</taxon>
        <taxon>Dalbergieae</taxon>
        <taxon>Pterocarpus clade</taxon>
        <taxon>Stylosanthes</taxon>
    </lineage>
</organism>
<keyword evidence="2" id="KW-1185">Reference proteome</keyword>